<gene>
    <name evidence="2" type="ORF">CQ14_35760</name>
</gene>
<reference evidence="2 3" key="1">
    <citation type="submission" date="2014-03" db="EMBL/GenBank/DDBJ databases">
        <title>Bradyrhizobium valentinum sp. nov., isolated from effective nodules of Lupinus mariae-josephae, a lupine endemic of basic-lime soils in Eastern Spain.</title>
        <authorList>
            <person name="Duran D."/>
            <person name="Rey L."/>
            <person name="Navarro A."/>
            <person name="Busquets A."/>
            <person name="Imperial J."/>
            <person name="Ruiz-Argueso T."/>
        </authorList>
    </citation>
    <scope>NUCLEOTIDE SEQUENCE [LARGE SCALE GENOMIC DNA]</scope>
    <source>
        <strain evidence="2 3">CCBAU 23086</strain>
    </source>
</reference>
<proteinExistence type="predicted"/>
<feature type="domain" description="Phasin" evidence="1">
    <location>
        <begin position="51"/>
        <end position="147"/>
    </location>
</feature>
<organism evidence="2 3">
    <name type="scientific">Bradyrhizobium lablabi</name>
    <dbReference type="NCBI Taxonomy" id="722472"/>
    <lineage>
        <taxon>Bacteria</taxon>
        <taxon>Pseudomonadati</taxon>
        <taxon>Pseudomonadota</taxon>
        <taxon>Alphaproteobacteria</taxon>
        <taxon>Hyphomicrobiales</taxon>
        <taxon>Nitrobacteraceae</taxon>
        <taxon>Bradyrhizobium</taxon>
    </lineage>
</organism>
<protein>
    <recommendedName>
        <fullName evidence="1">Phasin domain-containing protein</fullName>
    </recommendedName>
</protein>
<comment type="caution">
    <text evidence="2">The sequence shown here is derived from an EMBL/GenBank/DDBJ whole genome shotgun (WGS) entry which is preliminary data.</text>
</comment>
<dbReference type="InterPro" id="IPR018968">
    <property type="entry name" value="Phasin"/>
</dbReference>
<accession>A0A0R3N4Q9</accession>
<evidence type="ECO:0000259" key="1">
    <source>
        <dbReference type="Pfam" id="PF09361"/>
    </source>
</evidence>
<dbReference type="Pfam" id="PF09361">
    <property type="entry name" value="Phasin_2"/>
    <property type="match status" value="1"/>
</dbReference>
<evidence type="ECO:0000313" key="3">
    <source>
        <dbReference type="Proteomes" id="UP000051660"/>
    </source>
</evidence>
<dbReference type="EMBL" id="LLYB01000039">
    <property type="protein sequence ID" value="KRR27034.1"/>
    <property type="molecule type" value="Genomic_DNA"/>
</dbReference>
<evidence type="ECO:0000313" key="2">
    <source>
        <dbReference type="EMBL" id="KRR27034.1"/>
    </source>
</evidence>
<dbReference type="Proteomes" id="UP000051660">
    <property type="component" value="Unassembled WGS sequence"/>
</dbReference>
<sequence>MNQANTKETNIDTKAGADEKLSATSFLGMPGIFNGLAEQNVIRAKENIEKVKVASGAVNDALREAYSANAKGTADYAAKLIEFSSANTSSAFDFLSHLLGLKSPSEILQLSAAQGCKNFEATTAQSRELWQLTRKIATETADPLKKSFASALQQAA</sequence>
<name>A0A0R3N4Q9_9BRAD</name>
<dbReference type="AlphaFoldDB" id="A0A0R3N4Q9"/>